<keyword evidence="3 8" id="KW-0812">Transmembrane</keyword>
<reference evidence="10" key="1">
    <citation type="journal article" date="2019" name="Int. J. Syst. Evol. Microbiol.">
        <title>The Global Catalogue of Microorganisms (GCM) 10K type strain sequencing project: providing services to taxonomists for standard genome sequencing and annotation.</title>
        <authorList>
            <consortium name="The Broad Institute Genomics Platform"/>
            <consortium name="The Broad Institute Genome Sequencing Center for Infectious Disease"/>
            <person name="Wu L."/>
            <person name="Ma J."/>
        </authorList>
    </citation>
    <scope>NUCLEOTIDE SEQUENCE [LARGE SCALE GENOMIC DNA]</scope>
    <source>
        <strain evidence="10">JCM 11574</strain>
    </source>
</reference>
<feature type="transmembrane region" description="Helical" evidence="8">
    <location>
        <begin position="101"/>
        <end position="119"/>
    </location>
</feature>
<organism evidence="9 10">
    <name type="scientific">Streptomyces rameus</name>
    <dbReference type="NCBI Taxonomy" id="68261"/>
    <lineage>
        <taxon>Bacteria</taxon>
        <taxon>Bacillati</taxon>
        <taxon>Actinomycetota</taxon>
        <taxon>Actinomycetes</taxon>
        <taxon>Kitasatosporales</taxon>
        <taxon>Streptomycetaceae</taxon>
        <taxon>Streptomyces</taxon>
    </lineage>
</organism>
<feature type="coiled-coil region" evidence="6">
    <location>
        <begin position="361"/>
        <end position="392"/>
    </location>
</feature>
<dbReference type="Proteomes" id="UP001500893">
    <property type="component" value="Unassembled WGS sequence"/>
</dbReference>
<accession>A0ABP6NTT1</accession>
<keyword evidence="2" id="KW-1003">Cell membrane</keyword>
<gene>
    <name evidence="9" type="ORF">GCM10010521_47470</name>
</gene>
<protein>
    <submittedName>
        <fullName evidence="9">Aromatic acid exporter family protein</fullName>
    </submittedName>
</protein>
<evidence type="ECO:0000256" key="2">
    <source>
        <dbReference type="ARBA" id="ARBA00022475"/>
    </source>
</evidence>
<keyword evidence="4 8" id="KW-1133">Transmembrane helix</keyword>
<comment type="caution">
    <text evidence="9">The sequence shown here is derived from an EMBL/GenBank/DDBJ whole genome shotgun (WGS) entry which is preliminary data.</text>
</comment>
<feature type="transmembrane region" description="Helical" evidence="8">
    <location>
        <begin position="198"/>
        <end position="218"/>
    </location>
</feature>
<evidence type="ECO:0000256" key="4">
    <source>
        <dbReference type="ARBA" id="ARBA00022989"/>
    </source>
</evidence>
<feature type="region of interest" description="Disordered" evidence="7">
    <location>
        <begin position="1"/>
        <end position="21"/>
    </location>
</feature>
<dbReference type="Pfam" id="PF06081">
    <property type="entry name" value="ArAE_1"/>
    <property type="match status" value="1"/>
</dbReference>
<proteinExistence type="predicted"/>
<evidence type="ECO:0000256" key="7">
    <source>
        <dbReference type="SAM" id="MobiDB-lite"/>
    </source>
</evidence>
<evidence type="ECO:0000256" key="1">
    <source>
        <dbReference type="ARBA" id="ARBA00004651"/>
    </source>
</evidence>
<evidence type="ECO:0000256" key="8">
    <source>
        <dbReference type="SAM" id="Phobius"/>
    </source>
</evidence>
<keyword evidence="6" id="KW-0175">Coiled coil</keyword>
<keyword evidence="5 8" id="KW-0472">Membrane</keyword>
<feature type="transmembrane region" description="Helical" evidence="8">
    <location>
        <begin position="166"/>
        <end position="186"/>
    </location>
</feature>
<name>A0ABP6NTT1_9ACTN</name>
<keyword evidence="10" id="KW-1185">Reference proteome</keyword>
<evidence type="ECO:0000256" key="5">
    <source>
        <dbReference type="ARBA" id="ARBA00023136"/>
    </source>
</evidence>
<comment type="subcellular location">
    <subcellularLocation>
        <location evidence="1">Cell membrane</location>
        <topology evidence="1">Multi-pass membrane protein</topology>
    </subcellularLocation>
</comment>
<sequence length="419" mass="45023">MIHAVPPPSYRATQYGGAEPPDPVPGGMRWCSRGTRIGVCGIRMTWRGVRRGLSAAAHAARRACTEPGRERDLAVQALKAALAAWVAWAVAGWWLRAPVAFVAPWVAVVLVESTVYRSIAHGLQQLGAIAAGTVAATAVGLLLHSTVAAMAVVLPLAMLLGQWRRLGSQGICAATGALFVLTNGSVSVTTSAARLGEALFGAAVGIAVNALIRPPLYLRDTEAVLREATEEAHDILRDVAEGLAADRWDAEEAGAWHERALRLHRQVERARSAVEWSRESMRGNLRRRTGVAPVSGRGYDDALVVLDYAAVHTAGVTRTVLEAASDDRPASRPHSEPARRYAEFLCQTARALRLYSHSRFSDACEDELREAVSELRDTLAELRRDLVRSTTDDPDEVATYGALLAQAQRLAGQLLASGT</sequence>
<dbReference type="InterPro" id="IPR010343">
    <property type="entry name" value="ArAE_1"/>
</dbReference>
<evidence type="ECO:0000256" key="6">
    <source>
        <dbReference type="SAM" id="Coils"/>
    </source>
</evidence>
<feature type="transmembrane region" description="Helical" evidence="8">
    <location>
        <begin position="126"/>
        <end position="154"/>
    </location>
</feature>
<evidence type="ECO:0000313" key="10">
    <source>
        <dbReference type="Proteomes" id="UP001500893"/>
    </source>
</evidence>
<evidence type="ECO:0000313" key="9">
    <source>
        <dbReference type="EMBL" id="GAA3154218.1"/>
    </source>
</evidence>
<evidence type="ECO:0000256" key="3">
    <source>
        <dbReference type="ARBA" id="ARBA00022692"/>
    </source>
</evidence>
<dbReference type="EMBL" id="BAAAVM010000077">
    <property type="protein sequence ID" value="GAA3154218.1"/>
    <property type="molecule type" value="Genomic_DNA"/>
</dbReference>